<gene>
    <name evidence="1" type="ORF">DFR70_103188</name>
</gene>
<accession>A0A318K4U4</accession>
<evidence type="ECO:0000313" key="1">
    <source>
        <dbReference type="EMBL" id="PXX66440.1"/>
    </source>
</evidence>
<sequence>MNQCAIAFGVLKSAHRKAIRPPLAPHRLGLQTALIAPQTVEEALGVLGPSEYDEPRYRERPAWLVSLISEGDTGGKYAGRSQMALAVASGLRRCGYRFEHFRGVMTNHRNGCSAKYFALAGGEGTEDPEAFLVRVWDKSADQLTPKQIVAKLDNVRAQIMVAPWRGKTGSTDRSVMLALCELGTTSATTALAFGSRRIAEVAQVQDKTARKALGRLVDAGWLIRVKASRLGDADTYRFGPEVDRMTALNSSPHIGKRTIWCTNDQIDNDRVLMHPVFRNGSGLGKNRGQTWLILKNGGRPMTAPEIAAVVDGNRRTVDRHLTVLAKHGLAVKTGSRWEAAGDSHCLDQLAIELGTIDRAVRQVEQNERNREGFRTKMRLDGARQEGAPEDDPEFQRQFEEHLAEQQRRAHEEEIRQMGLAKALGLPEYG</sequence>
<evidence type="ECO:0000313" key="2">
    <source>
        <dbReference type="Proteomes" id="UP000247569"/>
    </source>
</evidence>
<dbReference type="SUPFAM" id="SSF46785">
    <property type="entry name" value="Winged helix' DNA-binding domain"/>
    <property type="match status" value="1"/>
</dbReference>
<comment type="caution">
    <text evidence="1">The sequence shown here is derived from an EMBL/GenBank/DDBJ whole genome shotgun (WGS) entry which is preliminary data.</text>
</comment>
<reference evidence="1 2" key="1">
    <citation type="submission" date="2018-05" db="EMBL/GenBank/DDBJ databases">
        <title>Genomic Encyclopedia of Type Strains, Phase IV (KMG-IV): sequencing the most valuable type-strain genomes for metagenomic binning, comparative biology and taxonomic classification.</title>
        <authorList>
            <person name="Goeker M."/>
        </authorList>
    </citation>
    <scope>NUCLEOTIDE SEQUENCE [LARGE SCALE GENOMIC DNA]</scope>
    <source>
        <strain evidence="1 2">DSM 44704</strain>
    </source>
</reference>
<organism evidence="1 2">
    <name type="scientific">Nocardia tenerifensis</name>
    <dbReference type="NCBI Taxonomy" id="228006"/>
    <lineage>
        <taxon>Bacteria</taxon>
        <taxon>Bacillati</taxon>
        <taxon>Actinomycetota</taxon>
        <taxon>Actinomycetes</taxon>
        <taxon>Mycobacteriales</taxon>
        <taxon>Nocardiaceae</taxon>
        <taxon>Nocardia</taxon>
    </lineage>
</organism>
<proteinExistence type="predicted"/>
<dbReference type="AlphaFoldDB" id="A0A318K4U4"/>
<dbReference type="Proteomes" id="UP000247569">
    <property type="component" value="Unassembled WGS sequence"/>
</dbReference>
<name>A0A318K4U4_9NOCA</name>
<keyword evidence="2" id="KW-1185">Reference proteome</keyword>
<dbReference type="EMBL" id="QJKF01000003">
    <property type="protein sequence ID" value="PXX66440.1"/>
    <property type="molecule type" value="Genomic_DNA"/>
</dbReference>
<dbReference type="Pfam" id="PF12840">
    <property type="entry name" value="HTH_20"/>
    <property type="match status" value="1"/>
</dbReference>
<dbReference type="InterPro" id="IPR036390">
    <property type="entry name" value="WH_DNA-bd_sf"/>
</dbReference>
<protein>
    <submittedName>
        <fullName evidence="1">Helix-turn-helix protein</fullName>
    </submittedName>
</protein>